<evidence type="ECO:0000256" key="1">
    <source>
        <dbReference type="SAM" id="MobiDB-lite"/>
    </source>
</evidence>
<gene>
    <name evidence="3" type="ORF">ACFSYS_16035</name>
</gene>
<sequence length="899" mass="99269">MKKALKIFGFVVLTLVILLAAAPYIFESQLKDLLRKTINDNVNAKVEFSDINLSMFRSFPQATLVIDDLSVVNNAPFAGDTLAKSKEVVLEMSIKELFKGSSEPKKIDELKLNDAFINIKIDSLGRANYDIAKVDSTATQTPADTASAFSLDLKHYEINDSRVKYVDEKGKIALDVLHLNHEGTGDFSLDTSELDTYSEAMVSFDFDGVNYLNKHNVVLDAVFQMDLENMRYTFLENEAKINQLPLTFDGFVQVNENNQEMDISFKTPSSDFKNFLAVIPETYAKNIENVDTSGDFVVNGRIFGTVDDTYIPKLDIKISSDNASFKYPDLPKSVQDINLAMELMNDTGLVEDTYLNIGNATFRIEQDKFAINGKVSNLTENMLVNMELKGTVNLANLSQAYPLELEQDLNGILNADIRTSFDMNSIEKEQYQNVNSNGTATITNFSYRSPEIPNEVKISKANMYFNQGNVKIPELSLTTGRTDLEASGTLQNLMGFLFTDQQLKGEFQAKSNTFRVNDFMIAKTEEVTQKTEEGTTKTVSKTTGEEAIKIPSFLDIVLNFNANTILYDNLELKNAKGVLVIRDETARLENISTSIFNGSIGLNGLVSTKNETPTFEMDLDLNSLDIASSFNGLEMMQNLAPIATALKGKIQSTLKLSGNLNDDLTPQMASLAGNALAELLTAEIDPEKAKLLAELDNKLNFVNFNDIDLSKLKTKLTFNNGQVEIAPFNFDVKGINVEVSGSHGFDMNMNYNLSLDVPAKYLGSQIGNTLSQLSGNDLQNMTVALPVGIKGNFQNPQINLNMQQAVNNLTQQIVAKQKGKLQEKGENALGNLIGGMINKGNNTTTDSTKTATDSTRTIPQTKRDSINKTNQEQVQNAAKNILGGILKNNKKKTDTTGNN</sequence>
<dbReference type="EMBL" id="JBHUOJ010000037">
    <property type="protein sequence ID" value="MFD2834801.1"/>
    <property type="molecule type" value="Genomic_DNA"/>
</dbReference>
<evidence type="ECO:0000256" key="2">
    <source>
        <dbReference type="SAM" id="Phobius"/>
    </source>
</evidence>
<feature type="transmembrane region" description="Helical" evidence="2">
    <location>
        <begin position="7"/>
        <end position="26"/>
    </location>
</feature>
<protein>
    <submittedName>
        <fullName evidence="3">AsmA-like C-terminal region-containing protein</fullName>
    </submittedName>
</protein>
<evidence type="ECO:0000313" key="3">
    <source>
        <dbReference type="EMBL" id="MFD2834801.1"/>
    </source>
</evidence>
<comment type="caution">
    <text evidence="3">The sequence shown here is derived from an EMBL/GenBank/DDBJ whole genome shotgun (WGS) entry which is preliminary data.</text>
</comment>
<name>A0ABW5X6X4_9FLAO</name>
<proteinExistence type="predicted"/>
<keyword evidence="4" id="KW-1185">Reference proteome</keyword>
<evidence type="ECO:0000313" key="4">
    <source>
        <dbReference type="Proteomes" id="UP001597438"/>
    </source>
</evidence>
<dbReference type="InterPro" id="IPR052894">
    <property type="entry name" value="AsmA-related"/>
</dbReference>
<keyword evidence="2" id="KW-0812">Transmembrane</keyword>
<reference evidence="4" key="1">
    <citation type="journal article" date="2019" name="Int. J. Syst. Evol. Microbiol.">
        <title>The Global Catalogue of Microorganisms (GCM) 10K type strain sequencing project: providing services to taxonomists for standard genome sequencing and annotation.</title>
        <authorList>
            <consortium name="The Broad Institute Genomics Platform"/>
            <consortium name="The Broad Institute Genome Sequencing Center for Infectious Disease"/>
            <person name="Wu L."/>
            <person name="Ma J."/>
        </authorList>
    </citation>
    <scope>NUCLEOTIDE SEQUENCE [LARGE SCALE GENOMIC DNA]</scope>
    <source>
        <strain evidence="4">KCTC 52925</strain>
    </source>
</reference>
<dbReference type="Proteomes" id="UP001597438">
    <property type="component" value="Unassembled WGS sequence"/>
</dbReference>
<feature type="region of interest" description="Disordered" evidence="1">
    <location>
        <begin position="878"/>
        <end position="899"/>
    </location>
</feature>
<accession>A0ABW5X6X4</accession>
<dbReference type="PANTHER" id="PTHR30441:SF8">
    <property type="entry name" value="DUF748 DOMAIN-CONTAINING PROTEIN"/>
    <property type="match status" value="1"/>
</dbReference>
<organism evidence="3 4">
    <name type="scientific">Christiangramia antarctica</name>
    <dbReference type="NCBI Taxonomy" id="2058158"/>
    <lineage>
        <taxon>Bacteria</taxon>
        <taxon>Pseudomonadati</taxon>
        <taxon>Bacteroidota</taxon>
        <taxon>Flavobacteriia</taxon>
        <taxon>Flavobacteriales</taxon>
        <taxon>Flavobacteriaceae</taxon>
        <taxon>Christiangramia</taxon>
    </lineage>
</organism>
<keyword evidence="2" id="KW-1133">Transmembrane helix</keyword>
<keyword evidence="2" id="KW-0472">Membrane</keyword>
<dbReference type="RefSeq" id="WP_251739948.1">
    <property type="nucleotide sequence ID" value="NZ_JBHUOJ010000037.1"/>
</dbReference>
<dbReference type="PANTHER" id="PTHR30441">
    <property type="entry name" value="DUF748 DOMAIN-CONTAINING PROTEIN"/>
    <property type="match status" value="1"/>
</dbReference>